<evidence type="ECO:0000256" key="3">
    <source>
        <dbReference type="ARBA" id="ARBA00022840"/>
    </source>
</evidence>
<evidence type="ECO:0000259" key="4">
    <source>
        <dbReference type="PROSITE" id="PS50893"/>
    </source>
</evidence>
<evidence type="ECO:0000313" key="5">
    <source>
        <dbReference type="EMBL" id="WGS64993.1"/>
    </source>
</evidence>
<keyword evidence="2" id="KW-0547">Nucleotide-binding</keyword>
<dbReference type="InterPro" id="IPR005670">
    <property type="entry name" value="PstB-like"/>
</dbReference>
<keyword evidence="1" id="KW-0813">Transport</keyword>
<dbReference type="Proteomes" id="UP001232493">
    <property type="component" value="Chromosome"/>
</dbReference>
<dbReference type="SUPFAM" id="SSF52540">
    <property type="entry name" value="P-loop containing nucleoside triphosphate hydrolases"/>
    <property type="match status" value="1"/>
</dbReference>
<reference evidence="5 6" key="1">
    <citation type="submission" date="2021-02" db="EMBL/GenBank/DDBJ databases">
        <title>Characterization of Marinitoga sp. nov. str. BP5-C20A.</title>
        <authorList>
            <person name="Erauso G."/>
            <person name="Postec A."/>
        </authorList>
    </citation>
    <scope>NUCLEOTIDE SEQUENCE [LARGE SCALE GENOMIC DNA]</scope>
    <source>
        <strain evidence="5 6">BP5-C20A</strain>
    </source>
</reference>
<sequence>MINDVILKNDDIIKVRNFNAWYGDKQALKNINIDFKRNKISAIIGPSGCGKSTLLRSINRINDEIPTYKTSGEIIFENKNIYDKNLDLTIYRKRVGMVFQKPVPFPMSIYENVAFGLRIHGMKNKNKIDEIVEKSLKQAALWDEVKDELHKSAYELSGGQQQRLVIARAIAVDPEVILLDEPTSALDPIATQRIERLLEELVENYTIIIVTHNLPQAVRISDYLYFMYQGELIESGLTSDIIKSPKNQLTEDYLNGRIG</sequence>
<protein>
    <submittedName>
        <fullName evidence="5">Phosphate ABC transporter ATP-binding protein</fullName>
    </submittedName>
</protein>
<evidence type="ECO:0000256" key="1">
    <source>
        <dbReference type="ARBA" id="ARBA00022448"/>
    </source>
</evidence>
<dbReference type="InterPro" id="IPR017871">
    <property type="entry name" value="ABC_transporter-like_CS"/>
</dbReference>
<dbReference type="InterPro" id="IPR003593">
    <property type="entry name" value="AAA+_ATPase"/>
</dbReference>
<feature type="domain" description="ABC transporter" evidence="4">
    <location>
        <begin position="7"/>
        <end position="254"/>
    </location>
</feature>
<dbReference type="CDD" id="cd03260">
    <property type="entry name" value="ABC_PstB_phosphate_transporter"/>
    <property type="match status" value="1"/>
</dbReference>
<dbReference type="RefSeq" id="WP_280999047.1">
    <property type="nucleotide sequence ID" value="NZ_CP069362.1"/>
</dbReference>
<dbReference type="Gene3D" id="3.40.50.300">
    <property type="entry name" value="P-loop containing nucleotide triphosphate hydrolases"/>
    <property type="match status" value="1"/>
</dbReference>
<name>A0ABY8PQS9_9BACT</name>
<evidence type="ECO:0000256" key="2">
    <source>
        <dbReference type="ARBA" id="ARBA00022741"/>
    </source>
</evidence>
<dbReference type="InterPro" id="IPR027417">
    <property type="entry name" value="P-loop_NTPase"/>
</dbReference>
<dbReference type="PANTHER" id="PTHR43423:SF1">
    <property type="entry name" value="ABC TRANSPORTER I FAMILY MEMBER 17"/>
    <property type="match status" value="1"/>
</dbReference>
<dbReference type="PROSITE" id="PS50893">
    <property type="entry name" value="ABC_TRANSPORTER_2"/>
    <property type="match status" value="1"/>
</dbReference>
<dbReference type="SMART" id="SM00382">
    <property type="entry name" value="AAA"/>
    <property type="match status" value="1"/>
</dbReference>
<organism evidence="5 6">
    <name type="scientific">Marinitoga aeolica</name>
    <dbReference type="NCBI Taxonomy" id="2809031"/>
    <lineage>
        <taxon>Bacteria</taxon>
        <taxon>Thermotogati</taxon>
        <taxon>Thermotogota</taxon>
        <taxon>Thermotogae</taxon>
        <taxon>Petrotogales</taxon>
        <taxon>Petrotogaceae</taxon>
        <taxon>Marinitoga</taxon>
    </lineage>
</organism>
<keyword evidence="3 5" id="KW-0067">ATP-binding</keyword>
<dbReference type="NCBIfam" id="TIGR00972">
    <property type="entry name" value="3a0107s01c2"/>
    <property type="match status" value="1"/>
</dbReference>
<keyword evidence="6" id="KW-1185">Reference proteome</keyword>
<proteinExistence type="predicted"/>
<dbReference type="EMBL" id="CP069362">
    <property type="protein sequence ID" value="WGS64993.1"/>
    <property type="molecule type" value="Genomic_DNA"/>
</dbReference>
<dbReference type="GO" id="GO:0005524">
    <property type="term" value="F:ATP binding"/>
    <property type="evidence" value="ECO:0007669"/>
    <property type="project" value="UniProtKB-KW"/>
</dbReference>
<accession>A0ABY8PQS9</accession>
<evidence type="ECO:0000313" key="6">
    <source>
        <dbReference type="Proteomes" id="UP001232493"/>
    </source>
</evidence>
<dbReference type="Pfam" id="PF00005">
    <property type="entry name" value="ABC_tran"/>
    <property type="match status" value="1"/>
</dbReference>
<dbReference type="PANTHER" id="PTHR43423">
    <property type="entry name" value="ABC TRANSPORTER I FAMILY MEMBER 17"/>
    <property type="match status" value="1"/>
</dbReference>
<dbReference type="PROSITE" id="PS00211">
    <property type="entry name" value="ABC_TRANSPORTER_1"/>
    <property type="match status" value="1"/>
</dbReference>
<dbReference type="InterPro" id="IPR003439">
    <property type="entry name" value="ABC_transporter-like_ATP-bd"/>
</dbReference>
<gene>
    <name evidence="5" type="primary">pstB</name>
    <name evidence="5" type="ORF">JRV97_00100</name>
</gene>